<sequence>MVVVTFFAAFLGAGFDLASDFVLVFLGAGFLVVIFSISNIENP</sequence>
<keyword evidence="1" id="KW-0812">Transmembrane</keyword>
<gene>
    <name evidence="2" type="ORF">METZ01_LOCUS359929</name>
</gene>
<keyword evidence="1" id="KW-0472">Membrane</keyword>
<feature type="transmembrane region" description="Helical" evidence="1">
    <location>
        <begin position="6"/>
        <end position="37"/>
    </location>
</feature>
<keyword evidence="1" id="KW-1133">Transmembrane helix</keyword>
<protein>
    <submittedName>
        <fullName evidence="2">Uncharacterized protein</fullName>
    </submittedName>
</protein>
<organism evidence="2">
    <name type="scientific">marine metagenome</name>
    <dbReference type="NCBI Taxonomy" id="408172"/>
    <lineage>
        <taxon>unclassified sequences</taxon>
        <taxon>metagenomes</taxon>
        <taxon>ecological metagenomes</taxon>
    </lineage>
</organism>
<dbReference type="AlphaFoldDB" id="A0A382SC89"/>
<name>A0A382SC89_9ZZZZ</name>
<accession>A0A382SC89</accession>
<evidence type="ECO:0000256" key="1">
    <source>
        <dbReference type="SAM" id="Phobius"/>
    </source>
</evidence>
<evidence type="ECO:0000313" key="2">
    <source>
        <dbReference type="EMBL" id="SVD07075.1"/>
    </source>
</evidence>
<proteinExistence type="predicted"/>
<dbReference type="EMBL" id="UINC01127748">
    <property type="protein sequence ID" value="SVD07075.1"/>
    <property type="molecule type" value="Genomic_DNA"/>
</dbReference>
<reference evidence="2" key="1">
    <citation type="submission" date="2018-05" db="EMBL/GenBank/DDBJ databases">
        <authorList>
            <person name="Lanie J.A."/>
            <person name="Ng W.-L."/>
            <person name="Kazmierczak K.M."/>
            <person name="Andrzejewski T.M."/>
            <person name="Davidsen T.M."/>
            <person name="Wayne K.J."/>
            <person name="Tettelin H."/>
            <person name="Glass J.I."/>
            <person name="Rusch D."/>
            <person name="Podicherti R."/>
            <person name="Tsui H.-C.T."/>
            <person name="Winkler M.E."/>
        </authorList>
    </citation>
    <scope>NUCLEOTIDE SEQUENCE</scope>
</reference>